<dbReference type="SUPFAM" id="SSF47473">
    <property type="entry name" value="EF-hand"/>
    <property type="match status" value="1"/>
</dbReference>
<evidence type="ECO:0000256" key="4">
    <source>
        <dbReference type="ARBA" id="ARBA00022723"/>
    </source>
</evidence>
<dbReference type="KEGG" id="sre:PTSG_09392"/>
<dbReference type="SUPFAM" id="SSF46934">
    <property type="entry name" value="UBA-like"/>
    <property type="match status" value="1"/>
</dbReference>
<dbReference type="PROSITE" id="PS01358">
    <property type="entry name" value="ZF_RANBP2_1"/>
    <property type="match status" value="1"/>
</dbReference>
<accession>F2UMH7</accession>
<dbReference type="STRING" id="946362.F2UMH7"/>
<dbReference type="SMART" id="SM00487">
    <property type="entry name" value="DEXDc"/>
    <property type="match status" value="1"/>
</dbReference>
<dbReference type="InterPro" id="IPR014001">
    <property type="entry name" value="Helicase_ATP-bd"/>
</dbReference>
<evidence type="ECO:0000256" key="10">
    <source>
        <dbReference type="ARBA" id="ARBA00022837"/>
    </source>
</evidence>
<feature type="compositionally biased region" description="Low complexity" evidence="12">
    <location>
        <begin position="1929"/>
        <end position="1949"/>
    </location>
</feature>
<feature type="region of interest" description="Disordered" evidence="12">
    <location>
        <begin position="1708"/>
        <end position="1740"/>
    </location>
</feature>
<dbReference type="InterPro" id="IPR001876">
    <property type="entry name" value="Znf_RanBP2"/>
</dbReference>
<dbReference type="GeneID" id="16070200"/>
<dbReference type="PROSITE" id="PS00018">
    <property type="entry name" value="EF_HAND_1"/>
    <property type="match status" value="1"/>
</dbReference>
<dbReference type="Proteomes" id="UP000007799">
    <property type="component" value="Unassembled WGS sequence"/>
</dbReference>
<dbReference type="InterPro" id="IPR018247">
    <property type="entry name" value="EF_Hand_1_Ca_BS"/>
</dbReference>
<keyword evidence="4" id="KW-0479">Metal-binding</keyword>
<dbReference type="PANTHER" id="PTHR13367:SF28">
    <property type="entry name" value="UBIQUITIN THIOESTERASE ZRANB1"/>
    <property type="match status" value="1"/>
</dbReference>
<reference evidence="16" key="1">
    <citation type="submission" date="2009-08" db="EMBL/GenBank/DDBJ databases">
        <title>Annotation of Salpingoeca rosetta.</title>
        <authorList>
            <consortium name="The Broad Institute Genome Sequencing Platform"/>
            <person name="Russ C."/>
            <person name="Cuomo C."/>
            <person name="Burger G."/>
            <person name="Gray M.W."/>
            <person name="Holland P.W.H."/>
            <person name="King N."/>
            <person name="Lang F.B.F."/>
            <person name="Roger A.J."/>
            <person name="Ruiz-Trillo I."/>
            <person name="Young S.K."/>
            <person name="Zeng Q."/>
            <person name="Gargeya S."/>
            <person name="Alvarado L."/>
            <person name="Berlin A."/>
            <person name="Chapman S.B."/>
            <person name="Chen Z."/>
            <person name="Freedman E."/>
            <person name="Gellesch M."/>
            <person name="Goldberg J."/>
            <person name="Griggs A."/>
            <person name="Gujja S."/>
            <person name="Heilman E."/>
            <person name="Heiman D."/>
            <person name="Howarth C."/>
            <person name="Mehta T."/>
            <person name="Neiman D."/>
            <person name="Pearson M."/>
            <person name="Roberts A."/>
            <person name="Saif S."/>
            <person name="Shea T."/>
            <person name="Shenoy N."/>
            <person name="Sisk P."/>
            <person name="Stolte C."/>
            <person name="Sykes S."/>
            <person name="White J."/>
            <person name="Yandava C."/>
            <person name="Haas B."/>
            <person name="Nusbaum C."/>
            <person name="Birren B."/>
        </authorList>
    </citation>
    <scope>NUCLEOTIDE SEQUENCE</scope>
    <source>
        <strain evidence="16">ATCC 50818</strain>
    </source>
</reference>
<feature type="compositionally biased region" description="Gly residues" evidence="12">
    <location>
        <begin position="2103"/>
        <end position="2114"/>
    </location>
</feature>
<evidence type="ECO:0000256" key="12">
    <source>
        <dbReference type="SAM" id="MobiDB-lite"/>
    </source>
</evidence>
<dbReference type="PROSITE" id="PS50199">
    <property type="entry name" value="ZF_RANBP2_2"/>
    <property type="match status" value="1"/>
</dbReference>
<organism evidence="16 17">
    <name type="scientific">Salpingoeca rosetta (strain ATCC 50818 / BSB-021)</name>
    <dbReference type="NCBI Taxonomy" id="946362"/>
    <lineage>
        <taxon>Eukaryota</taxon>
        <taxon>Choanoflagellata</taxon>
        <taxon>Craspedida</taxon>
        <taxon>Salpingoecidae</taxon>
        <taxon>Salpingoeca</taxon>
    </lineage>
</organism>
<feature type="compositionally biased region" description="Basic and acidic residues" evidence="12">
    <location>
        <begin position="3871"/>
        <end position="3881"/>
    </location>
</feature>
<evidence type="ECO:0000256" key="3">
    <source>
        <dbReference type="ARBA" id="ARBA00022670"/>
    </source>
</evidence>
<evidence type="ECO:0000256" key="6">
    <source>
        <dbReference type="ARBA" id="ARBA00022786"/>
    </source>
</evidence>
<evidence type="ECO:0000313" key="17">
    <source>
        <dbReference type="Proteomes" id="UP000007799"/>
    </source>
</evidence>
<dbReference type="GO" id="GO:0071947">
    <property type="term" value="P:protein deubiquitination involved in ubiquitin-dependent protein catabolic process"/>
    <property type="evidence" value="ECO:0007669"/>
    <property type="project" value="TreeGrafter"/>
</dbReference>
<feature type="compositionally biased region" description="Low complexity" evidence="12">
    <location>
        <begin position="2885"/>
        <end position="2899"/>
    </location>
</feature>
<dbReference type="OrthoDB" id="2684236at2759"/>
<dbReference type="PROSITE" id="PS50030">
    <property type="entry name" value="UBA"/>
    <property type="match status" value="1"/>
</dbReference>
<evidence type="ECO:0000256" key="9">
    <source>
        <dbReference type="ARBA" id="ARBA00022833"/>
    </source>
</evidence>
<comment type="catalytic activity">
    <reaction evidence="1">
        <text>Thiol-dependent hydrolysis of ester, thioester, amide, peptide and isopeptide bonds formed by the C-terminal Gly of ubiquitin (a 76-residue protein attached to proteins as an intracellular targeting signal).</text>
        <dbReference type="EC" id="3.4.19.12"/>
    </reaction>
</comment>
<feature type="domain" description="EF-hand" evidence="15">
    <location>
        <begin position="4179"/>
        <end position="4214"/>
    </location>
</feature>
<dbReference type="InterPro" id="IPR009060">
    <property type="entry name" value="UBA-like_sf"/>
</dbReference>
<keyword evidence="3" id="KW-0645">Protease</keyword>
<dbReference type="InterPro" id="IPR002048">
    <property type="entry name" value="EF_hand_dom"/>
</dbReference>
<feature type="compositionally biased region" description="Acidic residues" evidence="12">
    <location>
        <begin position="2085"/>
        <end position="2102"/>
    </location>
</feature>
<evidence type="ECO:0000259" key="15">
    <source>
        <dbReference type="PROSITE" id="PS50222"/>
    </source>
</evidence>
<evidence type="ECO:0000259" key="14">
    <source>
        <dbReference type="PROSITE" id="PS50199"/>
    </source>
</evidence>
<feature type="region of interest" description="Disordered" evidence="12">
    <location>
        <begin position="2882"/>
        <end position="2902"/>
    </location>
</feature>
<dbReference type="InterPro" id="IPR012336">
    <property type="entry name" value="Thioredoxin-like_fold"/>
</dbReference>
<keyword evidence="7" id="KW-0378">Hydrolase</keyword>
<keyword evidence="8" id="KW-0788">Thiol protease</keyword>
<feature type="compositionally biased region" description="Low complexity" evidence="12">
    <location>
        <begin position="2714"/>
        <end position="2728"/>
    </location>
</feature>
<dbReference type="EMBL" id="GL832982">
    <property type="protein sequence ID" value="EGD78326.1"/>
    <property type="molecule type" value="Genomic_DNA"/>
</dbReference>
<dbReference type="InterPro" id="IPR036249">
    <property type="entry name" value="Thioredoxin-like_sf"/>
</dbReference>
<keyword evidence="5 11" id="KW-0863">Zinc-finger</keyword>
<dbReference type="OMA" id="WHGVGER"/>
<dbReference type="Gene3D" id="4.10.1060.10">
    <property type="entry name" value="Zinc finger, RanBP2-type"/>
    <property type="match status" value="1"/>
</dbReference>
<proteinExistence type="predicted"/>
<feature type="compositionally biased region" description="Low complexity" evidence="12">
    <location>
        <begin position="1726"/>
        <end position="1740"/>
    </location>
</feature>
<feature type="region of interest" description="Disordered" evidence="12">
    <location>
        <begin position="2038"/>
        <end position="2120"/>
    </location>
</feature>
<dbReference type="InParanoid" id="F2UMH7"/>
<evidence type="ECO:0000259" key="13">
    <source>
        <dbReference type="PROSITE" id="PS50030"/>
    </source>
</evidence>
<evidence type="ECO:0000256" key="2">
    <source>
        <dbReference type="ARBA" id="ARBA00012759"/>
    </source>
</evidence>
<dbReference type="Gene3D" id="1.10.8.10">
    <property type="entry name" value="DNA helicase RuvA subunit, C-terminal domain"/>
    <property type="match status" value="1"/>
</dbReference>
<feature type="region of interest" description="Disordered" evidence="12">
    <location>
        <begin position="1900"/>
        <end position="1949"/>
    </location>
</feature>
<feature type="domain" description="UBA" evidence="13">
    <location>
        <begin position="1769"/>
        <end position="1814"/>
    </location>
</feature>
<dbReference type="GO" id="GO:0005509">
    <property type="term" value="F:calcium ion binding"/>
    <property type="evidence" value="ECO:0007669"/>
    <property type="project" value="InterPro"/>
</dbReference>
<evidence type="ECO:0000256" key="8">
    <source>
        <dbReference type="ARBA" id="ARBA00022807"/>
    </source>
</evidence>
<evidence type="ECO:0000256" key="1">
    <source>
        <dbReference type="ARBA" id="ARBA00000707"/>
    </source>
</evidence>
<dbReference type="Pfam" id="PF12340">
    <property type="entry name" value="DUF3638"/>
    <property type="match status" value="1"/>
</dbReference>
<keyword evidence="10" id="KW-0106">Calcium</keyword>
<dbReference type="InterPro" id="IPR011992">
    <property type="entry name" value="EF-hand-dom_pair"/>
</dbReference>
<dbReference type="SMART" id="SM00547">
    <property type="entry name" value="ZnF_RBZ"/>
    <property type="match status" value="2"/>
</dbReference>
<keyword evidence="6" id="KW-0833">Ubl conjugation pathway</keyword>
<keyword evidence="9" id="KW-0862">Zinc</keyword>
<dbReference type="InterPro" id="IPR022105">
    <property type="entry name" value="DUF3645"/>
</dbReference>
<feature type="region of interest" description="Disordered" evidence="12">
    <location>
        <begin position="2703"/>
        <end position="2731"/>
    </location>
</feature>
<dbReference type="InterPro" id="IPR027417">
    <property type="entry name" value="P-loop_NTPase"/>
</dbReference>
<dbReference type="GO" id="GO:0070530">
    <property type="term" value="F:K63-linked polyubiquitin modification-dependent protein binding"/>
    <property type="evidence" value="ECO:0007669"/>
    <property type="project" value="TreeGrafter"/>
</dbReference>
<name>F2UMH7_SALR5</name>
<feature type="compositionally biased region" description="Basic and acidic residues" evidence="12">
    <location>
        <begin position="1904"/>
        <end position="1919"/>
    </location>
</feature>
<feature type="domain" description="RanBP2-type" evidence="14">
    <location>
        <begin position="4297"/>
        <end position="4326"/>
    </location>
</feature>
<keyword evidence="17" id="KW-1185">Reference proteome</keyword>
<evidence type="ECO:0000313" key="16">
    <source>
        <dbReference type="EMBL" id="EGD78326.1"/>
    </source>
</evidence>
<dbReference type="GO" id="GO:0005634">
    <property type="term" value="C:nucleus"/>
    <property type="evidence" value="ECO:0007669"/>
    <property type="project" value="TreeGrafter"/>
</dbReference>
<dbReference type="EC" id="3.4.19.12" evidence="2"/>
<dbReference type="PROSITE" id="PS50222">
    <property type="entry name" value="EF_HAND_2"/>
    <property type="match status" value="1"/>
</dbReference>
<dbReference type="InterPro" id="IPR015940">
    <property type="entry name" value="UBA"/>
</dbReference>
<dbReference type="PANTHER" id="PTHR13367">
    <property type="entry name" value="UBIQUITIN THIOESTERASE"/>
    <property type="match status" value="1"/>
</dbReference>
<sequence length="4332" mass="484405">MKDEEPIWLWDPFIGQFADKYIQGTSLEKGHIANAITFIEHIVKRLVKIFDRDGQHRNLPLFDTHACGVLKAAMADLNKCHSLATSSPKEPDDVVKVLQDIASRITNADIGTHVFIPGGWSTLTGGNALMHIVEKTAQNTYAFITCNSAESDYHPSRPDRDKIKYRAAIRIEGIPTEKLTDPIFWSIMLTMWMKEPGEFHKPQVVYDVLLPWLADSLLPSALARTAKDPYAEWRTPRRSGTGYFGAVAEALRYTLRFRGLSREQLKQFTYAFRREILNKVCDDLCVISDPEGSLQDGLALGFGPAPRPDGQGALTEQAQLLLMAKTYVRKNGETVPGNTLHNTTFALFFSGSWCDPCRRFMPLLAYAHNTVRQRGQNFVVVFVSRCKSEEEFDKYFASMPDDWLAVPYAHAQERRDELTRAFGVRGIPSLVVINEGQVLTMDGVSAVRTDRDCLGFPWSPAALAAAQAAQGPPTLATHETMLVRWACENVAAKAIKEHDAGRLPLAGVRELQVTIERIWNMCRELGAGRVFEDASYVARYLQRRLDVEETAVPEPFPRFQLLACRDKVEKYAGAVLQPSNPKPIDLISLPQHVATPREALDALNMYAATCDALLARARDTSTTSRLVLQYEVIVMLTELFTQVLPQPQGFYSFADPQMREGDVWSAAAIPCQLQLDLLRRVYKLALVYGTMWQAVEVAPRSSDCERTVVTACMFTIFDAIVRRPASDVPMALSVMLSEGTGYKLSNTVCQANVDFADVVAGLELDHPHLIHARDGAMAYLRAMNATCRNDVFTFRQPEQIEVKKYGNTLMFLRSMLSRLGYELHPRDAKRTPPEIEVLVEWLIGENTQLAKEHEEWAMTRDMVAIFKFLSTMDSREAELMRRRKTKQQFLWWQLSFEEGGRRGWWGRLGGKPLSWEAVNFRGADLDTADIEIRGFGDRRLLFGEGPAVHSPADVTRMLNLEYPSEDDVLHCDRLPTFGNTLSREEAEQLMSFLTVDYMRLPLVLGFFASKDRVTYLFNSQLRALLRAVLFEGRCWVPADSRRPINNVPLRFTKQQATEDQTRKNMGTNRGPEQEELGTPYGLLFNELLMSPQACLDPFCDMLRGTRPLHHASVYSRDATFLCYMLLLAVDMEAYVLHVRNAVAEGRATRPFMDKDEAVAQLDAYAQRLGEFLRTDMARVLRAWEKETDNNGDIVTSCVVLSHRCMLYANRTRDTMTDDDMVQFLSSFLYVRNWHGFGLGLLASQMDAGQLEEAGVSLTAEDRLVRFLQAHGVDTSRVKASDLSKYLKGKPLYLHVGGQTVRAPTLFPESYKGKARIPPADVPEHRLFAVYSRQRRFICDRFAQYFASKTIDKVLVKVLRIALRSPKFDDRTWEAIGPGRYLSATSELKLDLQTGEVLWRNDDLQPVPDSIAQFADYQALFRDKTLHCGIVARQAHRYWIHLVGTDFDLIEWDEPKAEDQGEVQVSIDFAECCQYQGQVWDRPFDIYDERPHCGLEHKHEHWIADVLQPIFLANFPAFPPDRKLAYKLLLPRQPLPEDCDVARLIACSAPDKEHATWKEVVVYKHRKLVHMYNLVSHGRKLYRVLVYTSHHGFSLASLSPNFDPKARAVPPIACKQAGNIRRQRGNDASLVVQRRNPVTGEHEVLLPRRLLAGLVPAALLSSHRFYHGVDGVVRGDPLAPDEDAEWFGYRLEITMDEATGNATVFKLPLRKEQQKKQEKTHKGRGTGAKMSTSSTSSATVATSDATAAPAANLLARTSSASQPSAVASGEADLQGYAEHDLVHLVALGFSVPAAKLALRRMQHDVGRAAEWLLDPDHKEDIEEEEAKHEGSADSSVSSRLVQLGYSEAEARFACTHADTLEACVAWLGNEENRRLALEAAQQPASLPSRQNSAMMGMSVDSDTFMDERPDERGDGDGDKQSKKRAKTAQDDASASAGADADTDTDAATSTPTGMLLNLLDASKGTFLYRLATLLVRIEDLSNVLVWSTSTDPTQDECPVSLIELPRLKLRMKPAMQGGVLRLVLLDHAGWYISDALNVPDDSVEDLDGREGEGEGADAGAGGGDGDDDGDDDAFGHGGDMWNSGGDDGDDDNAMDVDDDDDGGAEGSGTGVGSGGDQEQSKIKHTHLKELIQGIEHSLLLENGTGGLMLLVPNHDLYRLPLDGEPFPTQIMADRASLGWQTTMDTRYYLYPIHQSHQHLICTTLASTLYLILLRFLTRNYLEAFKLIGTVFTDTDFDSEESWIFDQFERTVTDRHPEAHACRIKLTLAIMYSENPFKWDLTSELVGYFAKKPGVRAACRLRPDEEYAAIALAKNQTQLLKNRFMLLRPLYAPRSGPVLKESDKALADAVKKEKDAVTKPVTLKPNGLRWGGLPWAKVQTLTLDYVVRATQPLTRVQFRHPGQEANKLDTNELVGLIWDESLVTDEESGSNRQLGIVFLYQLIRGAIRCRFSGSDVTDSVSTLLTRLFQLKVARWGEGTREGEAEYIITKQMAMLACMLTSPDAAWPAVPSDSTSQRQLSRGLNLYSPEGRMTELKQWLDMADMVFRGVMTDPIKTMLISSQIDEFSRIREAEEGVVRLASTLQLSDELRQPLHLSDNSMASRSLRPFKVSTLRLDKQAAAHFSSTPLQSVAGEDLIAWEHTDNPARDHVPFDLKEHPAAASTVSRELLDRLDEDVARFARQHNTEKVPVLHGLTHTELAADVIPSSKNAGDSKDSAATTVDTTTTTSDSGSNVPLTAEARALLLSRLQKGYERVKALVESLRALYEHDLSFVERSFAFLHARANAVAFDGREDEVQRRLFSLRKFVGQRPTIPSQFVISALMSSRGCEDLKRANPYLADASSLMTLAAAAALHTNRCSFITNVLARAEALLAQVASLRAKVEHLGSTPTPTQATSSSSADGGDDALTVGAVDDLLKRIDQQQRQVALGLTSARHYVKQDKSDGKPCYWYDPRFLVGEYMFEILLRKRQVEIVTEMASSAASHSSKVQQMIMGAGKTTVVGPMLSLILADGDSLVVQIMPSALLEQTRNVLRSRFSFVAVKRIFTLTFDRSIDDIEKIRSLCSKIDAARTNRDIVCAAPEAVKSLMLKSVEALERLESFDFNSIRPNESLRNNREVTRLRDQLASRSDVADEVFRLVNIIKEKGILIMDEVDVILNPLKSELNFPIGATTAMPSYRWDLPMHIIDAFFHRHTQDLCEQFASATDNPLGITAEGVIQELGAVIDKGIMVSALQKEPHIVLLSQPFYWDHMRPVIARWCYLWLVQAWDSKSADVDANHVMTYLLEGNTCDEAVQKSLEQQLSKQSLRFLNLASEWTRTLFCHCISKINRVSYGLLRAGDLARLDSRSPQSRKLMAVPFVGKDVPSRSSEFAHPDVLIGLTVLAYRYEGLRSSDLRRMVVQLKQDLSRQVGPRDKRPASVLFQTWLDVVKQVAGNDEKTLDLLETVLPLPLFQPSDPAQMRRLHTLLKRLPHTCYYYLRQHVFPATMRSQALKISASGVDLGSSILFGRARLGFSGTPNNLMPAELGKCEYEPGSDGKVVHVLTSPEVTTASVKTNWTAKSLLRDVATSSPPFHALIDTGALITGFSNLQAARYLLRFLPPAFEGVVYLDRLDRQMILLRNSGRCLPLSQCGVKPENRFTFYDQIHTTGMDIKQAPNARSVLTIGKDMTFRDYAQGAFRMRGIGQGQTIHLYIISEVMQLLQQELAAATGRAELDIPAWLLVNSMNATSMQYCKLGLQEIQNVWRKTALLSLQREALLADAPGIERMRRFMKTDEQTAWLKACVDKFREKIGFPLPDHIPRTQVFGDKLRALQADNERFAQDAQASEAVQGIILRIEKVSAAHIAKTEGGLDSEVVHENEAEAEEEAEEEAEQEEEKMSAYTRDDEQQNPWNVEVLARTPSLQLGGEEPFYRFSDFRVRDEQPTLAFPPALLLTDNFFRPRWVGVGDRRLKNIAVVLEWQPGASRVAVKDEISRQFQQLVKEQGMPPNKAATAAMAAAMAKLQRVVAVANNQGVTDPNASYFVALSLAEAETMRRILHSQQAILKMASLALWTLEGRNLDASHLHTLVAGGVGYSITAGSSGNGADARAGLRGQQRQEALVCYRFVNNDMFYSDEEVGVLLEALSKSRVSERETFFAECLRLRRRERNRWADTPLAKVLTEKAAWHLLSARAKLDQFNAALQAKPSVDFMAACIRHDEDQDGKLTCTELQRCLEGLHLGFSPRDVADIISVVDVDEAGVLTMEQLAEKFYVSQRTEADTGKGKDEGEEETVWQCRNCTFINPIDNKTCAMCELGWTGERECPTGKWVCSVCTVFTSDSQFYCEVCGHARPGLAYVRF</sequence>
<dbReference type="RefSeq" id="XP_004989649.1">
    <property type="nucleotide sequence ID" value="XM_004989592.1"/>
</dbReference>
<dbReference type="eggNOG" id="KOG2501">
    <property type="taxonomic scope" value="Eukaryota"/>
</dbReference>
<evidence type="ECO:0000256" key="7">
    <source>
        <dbReference type="ARBA" id="ARBA00022801"/>
    </source>
</evidence>
<dbReference type="GO" id="GO:0005737">
    <property type="term" value="C:cytoplasm"/>
    <property type="evidence" value="ECO:0007669"/>
    <property type="project" value="TreeGrafter"/>
</dbReference>
<feature type="compositionally biased region" description="Acidic residues" evidence="12">
    <location>
        <begin position="3856"/>
        <end position="3870"/>
    </location>
</feature>
<dbReference type="SUPFAM" id="SSF52540">
    <property type="entry name" value="P-loop containing nucleoside triphosphate hydrolases"/>
    <property type="match status" value="1"/>
</dbReference>
<dbReference type="GO" id="GO:0004843">
    <property type="term" value="F:cysteine-type deubiquitinase activity"/>
    <property type="evidence" value="ECO:0007669"/>
    <property type="project" value="UniProtKB-EC"/>
</dbReference>
<dbReference type="Pfam" id="PF12359">
    <property type="entry name" value="DUF3645"/>
    <property type="match status" value="1"/>
</dbReference>
<protein>
    <recommendedName>
        <fullName evidence="2">ubiquitinyl hydrolase 1</fullName>
        <ecNumber evidence="2">3.4.19.12</ecNumber>
    </recommendedName>
</protein>
<evidence type="ECO:0000256" key="5">
    <source>
        <dbReference type="ARBA" id="ARBA00022771"/>
    </source>
</evidence>
<dbReference type="GO" id="GO:0008270">
    <property type="term" value="F:zinc ion binding"/>
    <property type="evidence" value="ECO:0007669"/>
    <property type="project" value="UniProtKB-KW"/>
</dbReference>
<dbReference type="Gene3D" id="1.10.238.10">
    <property type="entry name" value="EF-hand"/>
    <property type="match status" value="1"/>
</dbReference>
<dbReference type="Pfam" id="PF13905">
    <property type="entry name" value="Thioredoxin_8"/>
    <property type="match status" value="1"/>
</dbReference>
<dbReference type="SUPFAM" id="SSF52833">
    <property type="entry name" value="Thioredoxin-like"/>
    <property type="match status" value="1"/>
</dbReference>
<dbReference type="InterPro" id="IPR051346">
    <property type="entry name" value="OTU_Deubiquitinase"/>
</dbReference>
<gene>
    <name evidence="16" type="ORF">PTSG_09392</name>
</gene>
<evidence type="ECO:0000256" key="11">
    <source>
        <dbReference type="PROSITE-ProRule" id="PRU00322"/>
    </source>
</evidence>
<feature type="region of interest" description="Disordered" evidence="12">
    <location>
        <begin position="3845"/>
        <end position="3883"/>
    </location>
</feature>
<dbReference type="Gene3D" id="3.40.30.10">
    <property type="entry name" value="Glutaredoxin"/>
    <property type="match status" value="1"/>
</dbReference>
<dbReference type="InterPro" id="IPR022099">
    <property type="entry name" value="DUF3638"/>
</dbReference>